<gene>
    <name evidence="13" type="ORF">SAMN02745134_02575</name>
</gene>
<dbReference type="AlphaFoldDB" id="A0A1W1XP72"/>
<keyword evidence="3" id="KW-0813">Transport</keyword>
<evidence type="ECO:0000256" key="2">
    <source>
        <dbReference type="ARBA" id="ARBA00005551"/>
    </source>
</evidence>
<dbReference type="Proteomes" id="UP000192468">
    <property type="component" value="Unassembled WGS sequence"/>
</dbReference>
<feature type="domain" description="Cation/H+ exchanger transmembrane" evidence="12">
    <location>
        <begin position="15"/>
        <end position="382"/>
    </location>
</feature>
<dbReference type="OrthoDB" id="9793589at2"/>
<evidence type="ECO:0000313" key="14">
    <source>
        <dbReference type="Proteomes" id="UP000192468"/>
    </source>
</evidence>
<dbReference type="InterPro" id="IPR038770">
    <property type="entry name" value="Na+/solute_symporter_sf"/>
</dbReference>
<evidence type="ECO:0000256" key="8">
    <source>
        <dbReference type="ARBA" id="ARBA00023065"/>
    </source>
</evidence>
<feature type="transmembrane region" description="Helical" evidence="11">
    <location>
        <begin position="221"/>
        <end position="237"/>
    </location>
</feature>
<dbReference type="RefSeq" id="WP_084116400.1">
    <property type="nucleotide sequence ID" value="NZ_FWXH01000010.1"/>
</dbReference>
<dbReference type="PANTHER" id="PTHR43562:SF3">
    <property type="entry name" value="SODIUM ION_PROTON EXCHANGER (EUROFUNG)"/>
    <property type="match status" value="1"/>
</dbReference>
<keyword evidence="9 11" id="KW-0472">Membrane</keyword>
<protein>
    <submittedName>
        <fullName evidence="13">Sodium/proton-potassium antiporter GerN, CPA2 family</fullName>
    </submittedName>
</protein>
<evidence type="ECO:0000256" key="7">
    <source>
        <dbReference type="ARBA" id="ARBA00023053"/>
    </source>
</evidence>
<feature type="transmembrane region" description="Helical" evidence="11">
    <location>
        <begin position="361"/>
        <end position="384"/>
    </location>
</feature>
<keyword evidence="5 11" id="KW-0812">Transmembrane</keyword>
<accession>A0A1W1XP72</accession>
<organism evidence="13 14">
    <name type="scientific">Clostridium acidisoli DSM 12555</name>
    <dbReference type="NCBI Taxonomy" id="1121291"/>
    <lineage>
        <taxon>Bacteria</taxon>
        <taxon>Bacillati</taxon>
        <taxon>Bacillota</taxon>
        <taxon>Clostridia</taxon>
        <taxon>Eubacteriales</taxon>
        <taxon>Clostridiaceae</taxon>
        <taxon>Clostridium</taxon>
    </lineage>
</organism>
<name>A0A1W1XP72_9CLOT</name>
<evidence type="ECO:0000313" key="13">
    <source>
        <dbReference type="EMBL" id="SMC25790.1"/>
    </source>
</evidence>
<feature type="transmembrane region" description="Helical" evidence="11">
    <location>
        <begin position="270"/>
        <end position="286"/>
    </location>
</feature>
<proteinExistence type="inferred from homology"/>
<evidence type="ECO:0000256" key="5">
    <source>
        <dbReference type="ARBA" id="ARBA00022692"/>
    </source>
</evidence>
<comment type="subcellular location">
    <subcellularLocation>
        <location evidence="1">Membrane</location>
        <topology evidence="1">Multi-pass membrane protein</topology>
    </subcellularLocation>
</comment>
<feature type="transmembrane region" description="Helical" evidence="11">
    <location>
        <begin position="145"/>
        <end position="169"/>
    </location>
</feature>
<keyword evidence="7" id="KW-0915">Sodium</keyword>
<keyword evidence="4" id="KW-0050">Antiport</keyword>
<evidence type="ECO:0000256" key="9">
    <source>
        <dbReference type="ARBA" id="ARBA00023136"/>
    </source>
</evidence>
<dbReference type="EMBL" id="FWXH01000010">
    <property type="protein sequence ID" value="SMC25790.1"/>
    <property type="molecule type" value="Genomic_DNA"/>
</dbReference>
<evidence type="ECO:0000259" key="12">
    <source>
        <dbReference type="Pfam" id="PF00999"/>
    </source>
</evidence>
<dbReference type="PANTHER" id="PTHR43562">
    <property type="entry name" value="NAPA-TYPE SODIUM/HYDROGEN ANTIPORTER"/>
    <property type="match status" value="1"/>
</dbReference>
<keyword evidence="14" id="KW-1185">Reference proteome</keyword>
<evidence type="ECO:0000256" key="4">
    <source>
        <dbReference type="ARBA" id="ARBA00022449"/>
    </source>
</evidence>
<dbReference type="GO" id="GO:0006814">
    <property type="term" value="P:sodium ion transport"/>
    <property type="evidence" value="ECO:0007669"/>
    <property type="project" value="UniProtKB-KW"/>
</dbReference>
<dbReference type="STRING" id="1121291.SAMN02745134_02575"/>
<feature type="transmembrane region" description="Helical" evidence="11">
    <location>
        <begin position="114"/>
        <end position="133"/>
    </location>
</feature>
<dbReference type="Pfam" id="PF00999">
    <property type="entry name" value="Na_H_Exchanger"/>
    <property type="match status" value="1"/>
</dbReference>
<keyword evidence="6 11" id="KW-1133">Transmembrane helix</keyword>
<dbReference type="Gene3D" id="1.20.1530.20">
    <property type="match status" value="1"/>
</dbReference>
<evidence type="ECO:0000256" key="1">
    <source>
        <dbReference type="ARBA" id="ARBA00004141"/>
    </source>
</evidence>
<feature type="transmembrane region" description="Helical" evidence="11">
    <location>
        <begin position="181"/>
        <end position="209"/>
    </location>
</feature>
<sequence length="394" mass="41992">MEKTLLDIALILIFTKVGGIISKKFKMPEVLGALLAGVILGPVALNIVQYDDNIKLLANLGVIMLMFLAGLETNIEEFKKAGFTSFIIALVGVIVPLILGILSAYMFFNNTWENIFVGVILTATSVSITVETLTELGKLNTRSGINILGAAVIDDVLGLVLISVVLAMAQTAGSNTGSFDIIGLLFVLCKILIFCISSIAAMAYLPGVLNKFTKFIKPGRELLTFSIAAAFVIAFIAEEIGIASITGAYICGLILSATTHKVYIERNIKAISSGFLSLIFFASVGIEANLKGLNAEVLLITLVMFIVAVIGKIVGCGVAARFLKMSRSEALQIGVGMVSRGEVAIITANIGLQKHIISEEIFLPTLIVVILTTVITPVLLKIVFSHKNEKLVDA</sequence>
<feature type="transmembrane region" description="Helical" evidence="11">
    <location>
        <begin position="30"/>
        <end position="48"/>
    </location>
</feature>
<dbReference type="GO" id="GO:0016020">
    <property type="term" value="C:membrane"/>
    <property type="evidence" value="ECO:0007669"/>
    <property type="project" value="UniProtKB-SubCell"/>
</dbReference>
<dbReference type="GO" id="GO:0015297">
    <property type="term" value="F:antiporter activity"/>
    <property type="evidence" value="ECO:0007669"/>
    <property type="project" value="UniProtKB-KW"/>
</dbReference>
<comment type="similarity">
    <text evidence="2">Belongs to the monovalent cation:proton antiporter 2 (CPA2) transporter (TC 2.A.37) family.</text>
</comment>
<dbReference type="InterPro" id="IPR006153">
    <property type="entry name" value="Cation/H_exchanger_TM"/>
</dbReference>
<feature type="transmembrane region" description="Helical" evidence="11">
    <location>
        <begin position="298"/>
        <end position="323"/>
    </location>
</feature>
<feature type="transmembrane region" description="Helical" evidence="11">
    <location>
        <begin position="54"/>
        <end position="71"/>
    </location>
</feature>
<evidence type="ECO:0000256" key="10">
    <source>
        <dbReference type="ARBA" id="ARBA00023201"/>
    </source>
</evidence>
<evidence type="ECO:0000256" key="11">
    <source>
        <dbReference type="SAM" id="Phobius"/>
    </source>
</evidence>
<keyword evidence="8" id="KW-0406">Ion transport</keyword>
<dbReference type="GO" id="GO:1902600">
    <property type="term" value="P:proton transmembrane transport"/>
    <property type="evidence" value="ECO:0007669"/>
    <property type="project" value="InterPro"/>
</dbReference>
<evidence type="ECO:0000256" key="6">
    <source>
        <dbReference type="ARBA" id="ARBA00022989"/>
    </source>
</evidence>
<keyword evidence="10" id="KW-0739">Sodium transport</keyword>
<reference evidence="13 14" key="1">
    <citation type="submission" date="2017-04" db="EMBL/GenBank/DDBJ databases">
        <authorList>
            <person name="Afonso C.L."/>
            <person name="Miller P.J."/>
            <person name="Scott M.A."/>
            <person name="Spackman E."/>
            <person name="Goraichik I."/>
            <person name="Dimitrov K.M."/>
            <person name="Suarez D.L."/>
            <person name="Swayne D.E."/>
        </authorList>
    </citation>
    <scope>NUCLEOTIDE SEQUENCE [LARGE SCALE GENOMIC DNA]</scope>
    <source>
        <strain evidence="13 14">DSM 12555</strain>
    </source>
</reference>
<evidence type="ECO:0000256" key="3">
    <source>
        <dbReference type="ARBA" id="ARBA00022448"/>
    </source>
</evidence>
<feature type="transmembrane region" description="Helical" evidence="11">
    <location>
        <begin position="83"/>
        <end position="108"/>
    </location>
</feature>